<sequence>MDLHLDESGLILCARLLNYDKEWVDATFDLSTIYAGKKGELKYETPYDPGPEDFEDEDARSHDGHLLAAIVKENPQVTPKAEHSSSVWDFDSSPFHCQTVAVAAALVPAVFAEPEIFYSLSNPSTVTTDTFRSSKHAWTATTQTSTHDTRSSQAPTKTGSRSRTPGWPPSSKHNSPGRPIAGSSTRGSISATSSTITSCPSNATNCDSGTVTADDVAKATAKVLDVGTSINVEIRCYGNFCAPVLPCDNCGYFRVFCKNKDCYVERCSIEERNTLILWSHAEGKFCYAPDTQAESNEWISCVEGKCTFRLCGGDECNKNLLYHGETCIWQESRDESYNQKMHNGKLCKPRPDRKELPPQPHWGGHYKNDSIVDPQPLLQHWLYSSDVDDAALAILDRPDLEGVQALYRWRDLESEKAKYDFSKIIEDLKRVQAKGKKLWVQLQDRTFFIKNIPTPKYMQTPLYSNGSVPTCDGENCERNFEHGGWMAAQWNPHVRERFQALMKAMADELDGQIYGLNLPETSIEVEQGKNNYTSEGYFQGELENAAYAASVFEKSYVVQYVNFWPDGWENNNNYFTKSFSFYAKHGVGVGGPDLIPYDKGQEKNSYPFLREYRDKVPISVVAVQEPDLKKIYNETGKPFTKEEFVDYATKRLGVRIIFWATASPWLNGTRKA</sequence>
<dbReference type="Proteomes" id="UP000824596">
    <property type="component" value="Unassembled WGS sequence"/>
</dbReference>
<dbReference type="Gene3D" id="3.20.20.80">
    <property type="entry name" value="Glycosidases"/>
    <property type="match status" value="1"/>
</dbReference>
<feature type="compositionally biased region" description="Polar residues" evidence="1">
    <location>
        <begin position="139"/>
        <end position="163"/>
    </location>
</feature>
<name>A0A9P8SJ14_9HYPO</name>
<dbReference type="GeneID" id="68353311"/>
<organism evidence="2 3">
    <name type="scientific">Hirsutella rhossiliensis</name>
    <dbReference type="NCBI Taxonomy" id="111463"/>
    <lineage>
        <taxon>Eukaryota</taxon>
        <taxon>Fungi</taxon>
        <taxon>Dikarya</taxon>
        <taxon>Ascomycota</taxon>
        <taxon>Pezizomycotina</taxon>
        <taxon>Sordariomycetes</taxon>
        <taxon>Hypocreomycetidae</taxon>
        <taxon>Hypocreales</taxon>
        <taxon>Ophiocordycipitaceae</taxon>
        <taxon>Hirsutella</taxon>
    </lineage>
</organism>
<dbReference type="EMBL" id="JAIZPD010000004">
    <property type="protein sequence ID" value="KAH0963754.1"/>
    <property type="molecule type" value="Genomic_DNA"/>
</dbReference>
<dbReference type="OrthoDB" id="2362330at2759"/>
<protein>
    <submittedName>
        <fullName evidence="2">Uncharacterized protein</fullName>
    </submittedName>
</protein>
<keyword evidence="3" id="KW-1185">Reference proteome</keyword>
<dbReference type="RefSeq" id="XP_044721267.1">
    <property type="nucleotide sequence ID" value="XM_044862653.1"/>
</dbReference>
<evidence type="ECO:0000313" key="2">
    <source>
        <dbReference type="EMBL" id="KAH0963754.1"/>
    </source>
</evidence>
<evidence type="ECO:0000256" key="1">
    <source>
        <dbReference type="SAM" id="MobiDB-lite"/>
    </source>
</evidence>
<comment type="caution">
    <text evidence="2">The sequence shown here is derived from an EMBL/GenBank/DDBJ whole genome shotgun (WGS) entry which is preliminary data.</text>
</comment>
<gene>
    <name evidence="2" type="ORF">HRG_04182</name>
</gene>
<accession>A0A9P8SJ14</accession>
<reference evidence="2" key="1">
    <citation type="submission" date="2021-09" db="EMBL/GenBank/DDBJ databases">
        <title>A high-quality genome of the endoparasitic fungus Hirsutella rhossiliensis with a comparison of Hirsutella genomes reveals transposable elements contributing to genome size variation.</title>
        <authorList>
            <person name="Lin R."/>
            <person name="Jiao Y."/>
            <person name="Sun X."/>
            <person name="Ling J."/>
            <person name="Xie B."/>
            <person name="Cheng X."/>
        </authorList>
    </citation>
    <scope>NUCLEOTIDE SEQUENCE</scope>
    <source>
        <strain evidence="2">HR02</strain>
    </source>
</reference>
<feature type="region of interest" description="Disordered" evidence="1">
    <location>
        <begin position="138"/>
        <end position="197"/>
    </location>
</feature>
<feature type="compositionally biased region" description="Low complexity" evidence="1">
    <location>
        <begin position="180"/>
        <end position="197"/>
    </location>
</feature>
<dbReference type="AlphaFoldDB" id="A0A9P8SJ14"/>
<proteinExistence type="predicted"/>
<evidence type="ECO:0000313" key="3">
    <source>
        <dbReference type="Proteomes" id="UP000824596"/>
    </source>
</evidence>